<sequence>GSMPCRSDQLTETALLQSKLSTVAPDRSTRANAGTSVLNLCLASTGQPPPPDSLEFLTFWAVSQPAPVEVLMGGKAKVLPI</sequence>
<dbReference type="EMBL" id="OW240912">
    <property type="protein sequence ID" value="CAH2225455.1"/>
    <property type="molecule type" value="Genomic_DNA"/>
</dbReference>
<dbReference type="AlphaFoldDB" id="A0AAD1R9Z7"/>
<proteinExistence type="predicted"/>
<evidence type="ECO:0000313" key="1">
    <source>
        <dbReference type="EMBL" id="CAH2225455.1"/>
    </source>
</evidence>
<reference evidence="1" key="1">
    <citation type="submission" date="2022-03" db="EMBL/GenBank/DDBJ databases">
        <authorList>
            <person name="Alioto T."/>
            <person name="Alioto T."/>
            <person name="Gomez Garrido J."/>
        </authorList>
    </citation>
    <scope>NUCLEOTIDE SEQUENCE</scope>
</reference>
<dbReference type="Proteomes" id="UP001295444">
    <property type="component" value="Chromosome 01"/>
</dbReference>
<organism evidence="1 2">
    <name type="scientific">Pelobates cultripes</name>
    <name type="common">Western spadefoot toad</name>
    <dbReference type="NCBI Taxonomy" id="61616"/>
    <lineage>
        <taxon>Eukaryota</taxon>
        <taxon>Metazoa</taxon>
        <taxon>Chordata</taxon>
        <taxon>Craniata</taxon>
        <taxon>Vertebrata</taxon>
        <taxon>Euteleostomi</taxon>
        <taxon>Amphibia</taxon>
        <taxon>Batrachia</taxon>
        <taxon>Anura</taxon>
        <taxon>Pelobatoidea</taxon>
        <taxon>Pelobatidae</taxon>
        <taxon>Pelobates</taxon>
    </lineage>
</organism>
<protein>
    <submittedName>
        <fullName evidence="1">Uncharacterized protein</fullName>
    </submittedName>
</protein>
<name>A0AAD1R9Z7_PELCU</name>
<gene>
    <name evidence="1" type="ORF">PECUL_23A045462</name>
</gene>
<keyword evidence="2" id="KW-1185">Reference proteome</keyword>
<evidence type="ECO:0000313" key="2">
    <source>
        <dbReference type="Proteomes" id="UP001295444"/>
    </source>
</evidence>
<feature type="non-terminal residue" evidence="1">
    <location>
        <position position="1"/>
    </location>
</feature>
<accession>A0AAD1R9Z7</accession>